<organism evidence="2 3">
    <name type="scientific">Micromonospora pisi</name>
    <dbReference type="NCBI Taxonomy" id="589240"/>
    <lineage>
        <taxon>Bacteria</taxon>
        <taxon>Bacillati</taxon>
        <taxon>Actinomycetota</taxon>
        <taxon>Actinomycetes</taxon>
        <taxon>Micromonosporales</taxon>
        <taxon>Micromonosporaceae</taxon>
        <taxon>Micromonospora</taxon>
    </lineage>
</organism>
<proteinExistence type="predicted"/>
<keyword evidence="3" id="KW-1185">Reference proteome</keyword>
<evidence type="ECO:0000313" key="2">
    <source>
        <dbReference type="EMBL" id="RKR93125.1"/>
    </source>
</evidence>
<dbReference type="GO" id="GO:0003824">
    <property type="term" value="F:catalytic activity"/>
    <property type="evidence" value="ECO:0007669"/>
    <property type="project" value="UniProtKB-ARBA"/>
</dbReference>
<dbReference type="Pfam" id="PF12697">
    <property type="entry name" value="Abhydrolase_6"/>
    <property type="match status" value="1"/>
</dbReference>
<dbReference type="PANTHER" id="PTHR43798:SF33">
    <property type="entry name" value="HYDROLASE, PUTATIVE (AFU_ORTHOLOGUE AFUA_2G14860)-RELATED"/>
    <property type="match status" value="1"/>
</dbReference>
<sequence length="297" mass="31534">MKAPNQISDFTSDRTRTQFHTVYQQALTRLWPVQPETVVASTRFGDVVAYRFGATQGTPVVLLPGAGGNALSWTRYVTRLAACHPVIALDLIGEPGAARQTAPVTSDRDAADCLAEALTALGAQPAHIVGMSYGGWLALHHELQFPGRSASLTLIDPAGFGAVSGRFLLWVVTGGLASLTPGPVRRRLAGPLANATLRDEELMGLLRVSLSFRRRLPAAAPLTDAELTSITAPTLVLLGARSQMYDAAAVAERIDTLMPAAHTEIVPHAGHDLPLHSPDLVAARINKFLATPTGQHP</sequence>
<feature type="domain" description="AB hydrolase-1" evidence="1">
    <location>
        <begin position="60"/>
        <end position="283"/>
    </location>
</feature>
<dbReference type="InterPro" id="IPR000073">
    <property type="entry name" value="AB_hydrolase_1"/>
</dbReference>
<dbReference type="SUPFAM" id="SSF53474">
    <property type="entry name" value="alpha/beta-Hydrolases"/>
    <property type="match status" value="1"/>
</dbReference>
<comment type="caution">
    <text evidence="2">The sequence shown here is derived from an EMBL/GenBank/DDBJ whole genome shotgun (WGS) entry which is preliminary data.</text>
</comment>
<dbReference type="AlphaFoldDB" id="A0A495JXB4"/>
<dbReference type="RefSeq" id="WP_121161231.1">
    <property type="nucleotide sequence ID" value="NZ_RBKT01000001.1"/>
</dbReference>
<dbReference type="GO" id="GO:0016020">
    <property type="term" value="C:membrane"/>
    <property type="evidence" value="ECO:0007669"/>
    <property type="project" value="TreeGrafter"/>
</dbReference>
<evidence type="ECO:0000313" key="3">
    <source>
        <dbReference type="Proteomes" id="UP000277671"/>
    </source>
</evidence>
<dbReference type="InterPro" id="IPR050266">
    <property type="entry name" value="AB_hydrolase_sf"/>
</dbReference>
<reference evidence="2 3" key="1">
    <citation type="submission" date="2018-10" db="EMBL/GenBank/DDBJ databases">
        <title>Sequencing the genomes of 1000 actinobacteria strains.</title>
        <authorList>
            <person name="Klenk H.-P."/>
        </authorList>
    </citation>
    <scope>NUCLEOTIDE SEQUENCE [LARGE SCALE GENOMIC DNA]</scope>
    <source>
        <strain evidence="2 3">DSM 45175</strain>
    </source>
</reference>
<dbReference type="InterPro" id="IPR029058">
    <property type="entry name" value="AB_hydrolase_fold"/>
</dbReference>
<dbReference type="PANTHER" id="PTHR43798">
    <property type="entry name" value="MONOACYLGLYCEROL LIPASE"/>
    <property type="match status" value="1"/>
</dbReference>
<dbReference type="OrthoDB" id="5513277at2"/>
<dbReference type="EMBL" id="RBKT01000001">
    <property type="protein sequence ID" value="RKR93125.1"/>
    <property type="molecule type" value="Genomic_DNA"/>
</dbReference>
<dbReference type="Proteomes" id="UP000277671">
    <property type="component" value="Unassembled WGS sequence"/>
</dbReference>
<dbReference type="Gene3D" id="3.40.50.1820">
    <property type="entry name" value="alpha/beta hydrolase"/>
    <property type="match status" value="1"/>
</dbReference>
<name>A0A495JXB4_9ACTN</name>
<evidence type="ECO:0000259" key="1">
    <source>
        <dbReference type="Pfam" id="PF12697"/>
    </source>
</evidence>
<protein>
    <submittedName>
        <fullName evidence="2">Pimeloyl-ACP methyl ester carboxylesterase</fullName>
    </submittedName>
</protein>
<gene>
    <name evidence="2" type="ORF">BDK92_7642</name>
</gene>
<accession>A0A495JXB4</accession>